<protein>
    <recommendedName>
        <fullName evidence="3">Molecular chaperone DnaK</fullName>
    </recommendedName>
</protein>
<comment type="caution">
    <text evidence="1">The sequence shown here is derived from an EMBL/GenBank/DDBJ whole genome shotgun (WGS) entry which is preliminary data.</text>
</comment>
<evidence type="ECO:0008006" key="3">
    <source>
        <dbReference type="Google" id="ProtNLM"/>
    </source>
</evidence>
<dbReference type="InterPro" id="IPR043129">
    <property type="entry name" value="ATPase_NBD"/>
</dbReference>
<accession>A0A2B7YHE3</accession>
<sequence>MRKKSSEKKAKRGFGNLGQNQVEVIEIKENKEISMQDVNLNELNKFEKIKKFRDLENVIITYGDNEKDKFKDFQEIYELINNEIEVQDKKWIYSEKDEIAYILPYQLITTEIIDGVAYEDDNYKDAKKELEKISNRLKDRKLNFDLPTRNELELLDKTNLMENNIEWVYKVDDNNEEYLDDFLYLYVSHNDDGNEILYYGEYEYNLIGIDNLDNFFKFLENRNKKSNFKNNNLKNFDRVLKEIDFNEEYDFEEMLKIIDTVNDDKLKKDFEEVEDEFQNGTIKLKDFFEKYKYSLLQNDNLKNLEVILNYELLDPSIITKEYKKKFNNLVEAYRTYKGYISCIYNEDDEKVGIFFNTKKIIESIKNIEEIFSNIEINYLENKLEIEKEKVYSDKNVYYYKNGDIEEVYNTSSEKNKSIYYYKNGDKEERIYQNGILNGESIFKFSNGDTEERNYRNGILEGKAIYRTENRERAYFYTDGTREEMPKLKYYLSIDKERINIDDYQETMLIDPNIGHWDLKEEDKKELKEILGKNVYKKDPKKDINQGGIVAIDFGTKSTVVVYQKDSENILPMRISGDKLNREVRNTDYENPTVIEFRDIEKFLKDYNTKVGRPNTKWEDVIVSHTAFRNLVEGTNELSIISDIKQWCASKNENIVIVDRKGKEITLSPYLELNEKSKDYLDPVEIYAYYIGSYINNMINGIYLEYYLSFPVTYEKAIRERILKSFEKGIQKSLPIEIQEDKDLMKKFRVRHGANEPAAFAVCALSKLEIVPKNEEDKVYYGVFDFGGGTTDFDFGIWKYSEDEDLYDYELEHFGAGGERYLGGENILKELAYKVFSDNSSNLRKSQIQYTRPEWCAETVGEEILVSKTREARINTRRLMEYIRTIWEDEGKDRERIDIINCPLFDTNGNFNAMELYINEDELKSIIREKIEKGIKNFFIKMEDAFKGEDVKEINVFLAGNSSQYPYVEEMFKSYEEKMKDKIKLIVYDSNAFKNIKDKDKKIIPTVKTGVAFGLIYSRNSGRIKVISRDEKANVNNEVNFKFYVGNNRRNKFNCIISPNSSYDEYKFFGIVKSDIFELYYSTSPEAQTNEMKSSEAKIKRVNLKKEYEEEDRYRIYLKANKSDKLVYAIVKEEKDIEIKKFIEEGEVTLN</sequence>
<dbReference type="SUPFAM" id="SSF53067">
    <property type="entry name" value="Actin-like ATPase domain"/>
    <property type="match status" value="1"/>
</dbReference>
<dbReference type="Gene3D" id="3.90.640.10">
    <property type="entry name" value="Actin, Chain A, domain 4"/>
    <property type="match status" value="1"/>
</dbReference>
<proteinExistence type="predicted"/>
<dbReference type="RefSeq" id="WP_098703778.1">
    <property type="nucleotide sequence ID" value="NZ_NJGI01000007.1"/>
</dbReference>
<evidence type="ECO:0000313" key="2">
    <source>
        <dbReference type="Proteomes" id="UP000222862"/>
    </source>
</evidence>
<gene>
    <name evidence="1" type="ORF">RN96_12405</name>
</gene>
<dbReference type="SUPFAM" id="SSF82185">
    <property type="entry name" value="Histone H3 K4-specific methyltransferase SET7/9 N-terminal domain"/>
    <property type="match status" value="1"/>
</dbReference>
<dbReference type="Gene3D" id="3.30.30.30">
    <property type="match status" value="1"/>
</dbReference>
<name>A0A2B7YHE3_FUSNP</name>
<evidence type="ECO:0000313" key="1">
    <source>
        <dbReference type="EMBL" id="PGH20037.1"/>
    </source>
</evidence>
<dbReference type="EMBL" id="NJGI01000007">
    <property type="protein sequence ID" value="PGH20037.1"/>
    <property type="molecule type" value="Genomic_DNA"/>
</dbReference>
<dbReference type="Proteomes" id="UP000222862">
    <property type="component" value="Unassembled WGS sequence"/>
</dbReference>
<dbReference type="AlphaFoldDB" id="A0A2B7YHE3"/>
<reference evidence="1 2" key="1">
    <citation type="submission" date="2017-06" db="EMBL/GenBank/DDBJ databases">
        <title>Genome sequencing of Fusobacterium nucleatum subsp. polymorphum KCOM 1232 (=ChDC F37).</title>
        <authorList>
            <person name="Kook J.-K."/>
            <person name="Park S.-N."/>
            <person name="Lim Y.K."/>
            <person name="Roh H."/>
        </authorList>
    </citation>
    <scope>NUCLEOTIDE SEQUENCE [LARGE SCALE GENOMIC DNA]</scope>
    <source>
        <strain evidence="2">KCOM 1232 ( ChDC F37)</strain>
    </source>
</reference>
<organism evidence="1 2">
    <name type="scientific">Fusobacterium nucleatum subsp. polymorphum</name>
    <name type="common">Fusobacterium polymorphum</name>
    <dbReference type="NCBI Taxonomy" id="76857"/>
    <lineage>
        <taxon>Bacteria</taxon>
        <taxon>Fusobacteriati</taxon>
        <taxon>Fusobacteriota</taxon>
        <taxon>Fusobacteriia</taxon>
        <taxon>Fusobacteriales</taxon>
        <taxon>Fusobacteriaceae</taxon>
        <taxon>Fusobacterium</taxon>
    </lineage>
</organism>
<dbReference type="Gene3D" id="3.30.420.40">
    <property type="match status" value="2"/>
</dbReference>